<organism evidence="1 2">
    <name type="scientific">Litoreibacter roseus</name>
    <dbReference type="NCBI Taxonomy" id="2601869"/>
    <lineage>
        <taxon>Bacteria</taxon>
        <taxon>Pseudomonadati</taxon>
        <taxon>Pseudomonadota</taxon>
        <taxon>Alphaproteobacteria</taxon>
        <taxon>Rhodobacterales</taxon>
        <taxon>Roseobacteraceae</taxon>
        <taxon>Litoreibacter</taxon>
    </lineage>
</organism>
<dbReference type="Proteomes" id="UP000436822">
    <property type="component" value="Unassembled WGS sequence"/>
</dbReference>
<evidence type="ECO:0000313" key="1">
    <source>
        <dbReference type="EMBL" id="GFE65030.1"/>
    </source>
</evidence>
<dbReference type="RefSeq" id="WP_159806639.1">
    <property type="nucleotide sequence ID" value="NZ_BLJE01000002.1"/>
</dbReference>
<dbReference type="PIRSF" id="PIRSF029730">
    <property type="entry name" value="UCP029730"/>
    <property type="match status" value="1"/>
</dbReference>
<keyword evidence="2" id="KW-1185">Reference proteome</keyword>
<dbReference type="GO" id="GO:0016787">
    <property type="term" value="F:hydrolase activity"/>
    <property type="evidence" value="ECO:0007669"/>
    <property type="project" value="UniProtKB-KW"/>
</dbReference>
<dbReference type="InterPro" id="IPR007709">
    <property type="entry name" value="N-FG_amidohydro"/>
</dbReference>
<dbReference type="AlphaFoldDB" id="A0A6N6JGQ8"/>
<dbReference type="Pfam" id="PF05013">
    <property type="entry name" value="FGase"/>
    <property type="match status" value="1"/>
</dbReference>
<gene>
    <name evidence="1" type="ORF">KIN_21040</name>
</gene>
<evidence type="ECO:0000313" key="2">
    <source>
        <dbReference type="Proteomes" id="UP000436822"/>
    </source>
</evidence>
<sequence length="246" mass="27085">MTDTSYTITGATRRSRFLCLCDHATNYVPPSIGHDSLGLPAEDMVRHIAYDPGADGVTQALAERLDAPAIGTNFSRLVIDPNRGEDDPTLIMRLYDGSIIPANRDVDDAEKARRIDAFHRPYHTATADLAAEREEPILISIHSFTPQLRGRAPRPWHIGILYADDTRLAVPLMDQFAADPDLCVGNNEPYAGSLVGDTMDRHALKHGRPHVLIELRNDLISNHEDQVAWAERLAIAIDKAVGAANL</sequence>
<dbReference type="OrthoDB" id="9815326at2"/>
<accession>A0A6N6JGQ8</accession>
<dbReference type="Gene3D" id="3.40.630.40">
    <property type="entry name" value="Zn-dependent exopeptidases"/>
    <property type="match status" value="1"/>
</dbReference>
<reference evidence="1 2" key="1">
    <citation type="submission" date="2019-12" db="EMBL/GenBank/DDBJ databases">
        <title>Litoreibacter badius sp. nov., a novel bacteriochlorophyll a-containing bacterium in the genus Litoreibacter.</title>
        <authorList>
            <person name="Kanamuro M."/>
            <person name="Takabe Y."/>
            <person name="Mori K."/>
            <person name="Takaichi S."/>
            <person name="Hanada S."/>
        </authorList>
    </citation>
    <scope>NUCLEOTIDE SEQUENCE [LARGE SCALE GENOMIC DNA]</scope>
    <source>
        <strain evidence="1 2">K6</strain>
    </source>
</reference>
<keyword evidence="1" id="KW-0378">Hydrolase</keyword>
<dbReference type="EMBL" id="BLJE01000002">
    <property type="protein sequence ID" value="GFE65030.1"/>
    <property type="molecule type" value="Genomic_DNA"/>
</dbReference>
<protein>
    <submittedName>
        <fullName evidence="1">N-formylglutamate amidohydrolase</fullName>
    </submittedName>
</protein>
<comment type="caution">
    <text evidence="1">The sequence shown here is derived from an EMBL/GenBank/DDBJ whole genome shotgun (WGS) entry which is preliminary data.</text>
</comment>
<dbReference type="InterPro" id="IPR011227">
    <property type="entry name" value="UCP029730"/>
</dbReference>
<dbReference type="SUPFAM" id="SSF53187">
    <property type="entry name" value="Zn-dependent exopeptidases"/>
    <property type="match status" value="1"/>
</dbReference>
<proteinExistence type="predicted"/>
<name>A0A6N6JGQ8_9RHOB</name>